<evidence type="ECO:0000313" key="1">
    <source>
        <dbReference type="EMBL" id="KAK4268770.1"/>
    </source>
</evidence>
<dbReference type="PANTHER" id="PTHR45786">
    <property type="entry name" value="DNA BINDING PROTEIN-LIKE"/>
    <property type="match status" value="1"/>
</dbReference>
<dbReference type="EMBL" id="JAWXYG010000006">
    <property type="protein sequence ID" value="KAK4268770.1"/>
    <property type="molecule type" value="Genomic_DNA"/>
</dbReference>
<comment type="caution">
    <text evidence="1">The sequence shown here is derived from an EMBL/GenBank/DDBJ whole genome shotgun (WGS) entry which is preliminary data.</text>
</comment>
<sequence length="152" mass="17057">MGGKINHSINASAGSPYSFVLSGQNHHLIESLLPTPGNPPVCAQLYIYDTDNEVSNRISSVSRHASNEHLDPRIVEMLKECLDKHNCVVRHYRKAMDIIKENVTPDISLRLLRNVNSIVLSRQYNMPTTSELAALIVGDFDNSYTKRDIIVK</sequence>
<dbReference type="AlphaFoldDB" id="A0AAE1JE69"/>
<proteinExistence type="predicted"/>
<reference evidence="1" key="1">
    <citation type="submission" date="2023-10" db="EMBL/GenBank/DDBJ databases">
        <title>Chromosome-level genome of the transformable northern wattle, Acacia crassicarpa.</title>
        <authorList>
            <person name="Massaro I."/>
            <person name="Sinha N.R."/>
            <person name="Poethig S."/>
            <person name="Leichty A.R."/>
        </authorList>
    </citation>
    <scope>NUCLEOTIDE SEQUENCE</scope>
    <source>
        <strain evidence="1">Acra3RX</strain>
        <tissue evidence="1">Leaf</tissue>
    </source>
</reference>
<name>A0AAE1JE69_9FABA</name>
<accession>A0AAE1JE69</accession>
<evidence type="ECO:0000313" key="2">
    <source>
        <dbReference type="Proteomes" id="UP001293593"/>
    </source>
</evidence>
<dbReference type="Proteomes" id="UP001293593">
    <property type="component" value="Unassembled WGS sequence"/>
</dbReference>
<organism evidence="1 2">
    <name type="scientific">Acacia crassicarpa</name>
    <name type="common">northern wattle</name>
    <dbReference type="NCBI Taxonomy" id="499986"/>
    <lineage>
        <taxon>Eukaryota</taxon>
        <taxon>Viridiplantae</taxon>
        <taxon>Streptophyta</taxon>
        <taxon>Embryophyta</taxon>
        <taxon>Tracheophyta</taxon>
        <taxon>Spermatophyta</taxon>
        <taxon>Magnoliopsida</taxon>
        <taxon>eudicotyledons</taxon>
        <taxon>Gunneridae</taxon>
        <taxon>Pentapetalae</taxon>
        <taxon>rosids</taxon>
        <taxon>fabids</taxon>
        <taxon>Fabales</taxon>
        <taxon>Fabaceae</taxon>
        <taxon>Caesalpinioideae</taxon>
        <taxon>mimosoid clade</taxon>
        <taxon>Acacieae</taxon>
        <taxon>Acacia</taxon>
    </lineage>
</organism>
<protein>
    <submittedName>
        <fullName evidence="1">Uncharacterized protein</fullName>
    </submittedName>
</protein>
<keyword evidence="2" id="KW-1185">Reference proteome</keyword>
<gene>
    <name evidence="1" type="ORF">QN277_022011</name>
</gene>
<dbReference type="PANTHER" id="PTHR45786:SF74">
    <property type="entry name" value="ATP-DEPENDENT DNA HELICASE"/>
    <property type="match status" value="1"/>
</dbReference>